<keyword evidence="8" id="KW-1185">Reference proteome</keyword>
<dbReference type="Gene3D" id="4.10.950.10">
    <property type="entry name" value="Ribosomal protein L2, domain 3"/>
    <property type="match status" value="1"/>
</dbReference>
<evidence type="ECO:0000259" key="6">
    <source>
        <dbReference type="SMART" id="SM01383"/>
    </source>
</evidence>
<dbReference type="SUPFAM" id="SSF50249">
    <property type="entry name" value="Nucleic acid-binding proteins"/>
    <property type="match status" value="1"/>
</dbReference>
<dbReference type="Gene3D" id="2.40.50.140">
    <property type="entry name" value="Nucleic acid-binding proteins"/>
    <property type="match status" value="1"/>
</dbReference>
<keyword evidence="2" id="KW-0689">Ribosomal protein</keyword>
<comment type="caution">
    <text evidence="7">The sequence shown here is derived from an EMBL/GenBank/DDBJ whole genome shotgun (WGS) entry which is preliminary data.</text>
</comment>
<dbReference type="InterPro" id="IPR022669">
    <property type="entry name" value="Ribosomal_uL2_C"/>
</dbReference>
<dbReference type="Proteomes" id="UP000812966">
    <property type="component" value="Unassembled WGS sequence"/>
</dbReference>
<dbReference type="OrthoDB" id="268576at2759"/>
<feature type="region of interest" description="Disordered" evidence="4">
    <location>
        <begin position="391"/>
        <end position="413"/>
    </location>
</feature>
<dbReference type="InterPro" id="IPR014726">
    <property type="entry name" value="Ribosomal_uL2_dom3"/>
</dbReference>
<comment type="similarity">
    <text evidence="1">Belongs to the universal ribosomal protein uL2 family.</text>
</comment>
<organism evidence="7 8">
    <name type="scientific">Filobasidium floriforme</name>
    <dbReference type="NCBI Taxonomy" id="5210"/>
    <lineage>
        <taxon>Eukaryota</taxon>
        <taxon>Fungi</taxon>
        <taxon>Dikarya</taxon>
        <taxon>Basidiomycota</taxon>
        <taxon>Agaricomycotina</taxon>
        <taxon>Tremellomycetes</taxon>
        <taxon>Filobasidiales</taxon>
        <taxon>Filobasidiaceae</taxon>
        <taxon>Filobasidium</taxon>
    </lineage>
</organism>
<feature type="region of interest" description="Disordered" evidence="4">
    <location>
        <begin position="28"/>
        <end position="48"/>
    </location>
</feature>
<dbReference type="PANTHER" id="PTHR13691">
    <property type="entry name" value="RIBOSOMAL PROTEIN L2"/>
    <property type="match status" value="1"/>
</dbReference>
<dbReference type="InterPro" id="IPR014722">
    <property type="entry name" value="Rib_uL2_dom2"/>
</dbReference>
<evidence type="ECO:0000313" key="7">
    <source>
        <dbReference type="EMBL" id="KAG7562370.1"/>
    </source>
</evidence>
<name>A0A8K0NS23_9TREE</name>
<sequence length="447" mass="48320">MPPLSRSLLASAARTCRTQVARRYATAAETTASSSSNNASALYMDGPPAPKVQSQVKMVPYAGKRKPITPGVRHSLAAQHPHLHKGKPLKDLTLAKRRKGGRNDTGRVVNRFVGGGHKQRIRIVDFNRFEAGEHEVVRIEYDPGRSAHIALIKSKNAQALEEIESKSSVQASDAVWWGPQQFKEDGKPKEKKKTIGGYSYILSPEGLREGDTVCSYRSGIPSELIGGMDESNASTDPSSPQTVLPPGSGSTTSSSRALGLLRTLTLKPGNVLPLYLCPPGTIVHNISLSPSGKMQLCRSAGTFGQIVSHGVGKKDVDGEEGNTGVKLERANIDRGWTLVKLQSGEVRKLHPSCVATVGTVSNKEHQQEQIGKAGRARWMGRKPRVRGLAMNACDHPHGGGRGKSKGNKHPRSVYGWLTRGKRTRRPKDKDGNKMCVRSLLTGANFSS</sequence>
<feature type="region of interest" description="Disordered" evidence="4">
    <location>
        <begin position="225"/>
        <end position="255"/>
    </location>
</feature>
<dbReference type="PANTHER" id="PTHR13691:SF5">
    <property type="entry name" value="LARGE RIBOSOMAL SUBUNIT PROTEIN UL2M"/>
    <property type="match status" value="1"/>
</dbReference>
<evidence type="ECO:0008006" key="9">
    <source>
        <dbReference type="Google" id="ProtNLM"/>
    </source>
</evidence>
<evidence type="ECO:0000256" key="3">
    <source>
        <dbReference type="ARBA" id="ARBA00023274"/>
    </source>
</evidence>
<feature type="compositionally biased region" description="Low complexity" evidence="4">
    <location>
        <begin position="28"/>
        <end position="41"/>
    </location>
</feature>
<evidence type="ECO:0000256" key="4">
    <source>
        <dbReference type="SAM" id="MobiDB-lite"/>
    </source>
</evidence>
<feature type="compositionally biased region" description="Basic residues" evidence="4">
    <location>
        <begin position="398"/>
        <end position="411"/>
    </location>
</feature>
<dbReference type="GO" id="GO:0003735">
    <property type="term" value="F:structural constituent of ribosome"/>
    <property type="evidence" value="ECO:0007669"/>
    <property type="project" value="InterPro"/>
</dbReference>
<dbReference type="InterPro" id="IPR008991">
    <property type="entry name" value="Translation_prot_SH3-like_sf"/>
</dbReference>
<dbReference type="InterPro" id="IPR002171">
    <property type="entry name" value="Ribosomal_uL2"/>
</dbReference>
<dbReference type="Gene3D" id="2.30.30.30">
    <property type="match status" value="1"/>
</dbReference>
<evidence type="ECO:0000259" key="5">
    <source>
        <dbReference type="SMART" id="SM01382"/>
    </source>
</evidence>
<accession>A0A8K0NS23</accession>
<dbReference type="Pfam" id="PF00181">
    <property type="entry name" value="Ribosomal_L2_N"/>
    <property type="match status" value="1"/>
</dbReference>
<gene>
    <name evidence="7" type="ORF">FFLO_02150</name>
</gene>
<dbReference type="SMART" id="SM01382">
    <property type="entry name" value="Ribosomal_L2_C"/>
    <property type="match status" value="1"/>
</dbReference>
<dbReference type="InterPro" id="IPR022666">
    <property type="entry name" value="Ribosomal_uL2_RNA-bd_dom"/>
</dbReference>
<protein>
    <recommendedName>
        <fullName evidence="9">Ribosomal protein L2</fullName>
    </recommendedName>
</protein>
<dbReference type="EMBL" id="JABELV010000033">
    <property type="protein sequence ID" value="KAG7562370.1"/>
    <property type="molecule type" value="Genomic_DNA"/>
</dbReference>
<feature type="domain" description="Large ribosomal subunit protein uL2 C-terminal" evidence="5">
    <location>
        <begin position="266"/>
        <end position="417"/>
    </location>
</feature>
<evidence type="ECO:0000313" key="8">
    <source>
        <dbReference type="Proteomes" id="UP000812966"/>
    </source>
</evidence>
<dbReference type="GO" id="GO:0032543">
    <property type="term" value="P:mitochondrial translation"/>
    <property type="evidence" value="ECO:0007669"/>
    <property type="project" value="TreeGrafter"/>
</dbReference>
<proteinExistence type="inferred from homology"/>
<dbReference type="GO" id="GO:0005762">
    <property type="term" value="C:mitochondrial large ribosomal subunit"/>
    <property type="evidence" value="ECO:0007669"/>
    <property type="project" value="TreeGrafter"/>
</dbReference>
<reference evidence="7" key="1">
    <citation type="submission" date="2020-04" db="EMBL/GenBank/DDBJ databases">
        <title>Analysis of mating type loci in Filobasidium floriforme.</title>
        <authorList>
            <person name="Nowrousian M."/>
        </authorList>
    </citation>
    <scope>NUCLEOTIDE SEQUENCE</scope>
    <source>
        <strain evidence="7">CBS 6242</strain>
    </source>
</reference>
<dbReference type="SMART" id="SM01383">
    <property type="entry name" value="Ribosomal_L2"/>
    <property type="match status" value="1"/>
</dbReference>
<dbReference type="AlphaFoldDB" id="A0A8K0NS23"/>
<evidence type="ECO:0000256" key="1">
    <source>
        <dbReference type="ARBA" id="ARBA00005636"/>
    </source>
</evidence>
<evidence type="ECO:0000256" key="2">
    <source>
        <dbReference type="ARBA" id="ARBA00022980"/>
    </source>
</evidence>
<dbReference type="SUPFAM" id="SSF50104">
    <property type="entry name" value="Translation proteins SH3-like domain"/>
    <property type="match status" value="1"/>
</dbReference>
<feature type="domain" description="Large ribosomal subunit protein uL2 RNA-binding" evidence="6">
    <location>
        <begin position="101"/>
        <end position="215"/>
    </location>
</feature>
<dbReference type="FunFam" id="4.10.950.10:FF:000001">
    <property type="entry name" value="50S ribosomal protein L2"/>
    <property type="match status" value="1"/>
</dbReference>
<dbReference type="GO" id="GO:0003723">
    <property type="term" value="F:RNA binding"/>
    <property type="evidence" value="ECO:0007669"/>
    <property type="project" value="TreeGrafter"/>
</dbReference>
<dbReference type="InterPro" id="IPR012340">
    <property type="entry name" value="NA-bd_OB-fold"/>
</dbReference>
<dbReference type="Pfam" id="PF03947">
    <property type="entry name" value="Ribosomal_L2_C"/>
    <property type="match status" value="1"/>
</dbReference>
<feature type="compositionally biased region" description="Polar residues" evidence="4">
    <location>
        <begin position="231"/>
        <end position="242"/>
    </location>
</feature>
<keyword evidence="3" id="KW-0687">Ribonucleoprotein</keyword>